<evidence type="ECO:0000313" key="2">
    <source>
        <dbReference type="Proteomes" id="UP000253606"/>
    </source>
</evidence>
<protein>
    <submittedName>
        <fullName evidence="1">Uncharacterized protein</fullName>
    </submittedName>
</protein>
<reference evidence="1 2" key="1">
    <citation type="journal article" date="2018" name="Front. Microbiol.">
        <title>Hydrolytic Capabilities as a Key to Environmental Success: Chitinolytic and Cellulolytic Acidobacteria From Acidic Sub-arctic Soils and Boreal Peatlands.</title>
        <authorList>
            <person name="Belova S.E."/>
            <person name="Ravin N.V."/>
            <person name="Pankratov T.A."/>
            <person name="Rakitin A.L."/>
            <person name="Ivanova A.A."/>
            <person name="Beletsky A.V."/>
            <person name="Mardanov A.V."/>
            <person name="Sinninghe Damste J.S."/>
            <person name="Dedysh S.N."/>
        </authorList>
    </citation>
    <scope>NUCLEOTIDE SEQUENCE [LARGE SCALE GENOMIC DNA]</scope>
    <source>
        <strain evidence="1 2">SBC82</strain>
    </source>
</reference>
<name>A0A2Z5G3F7_9BACT</name>
<evidence type="ECO:0000313" key="1">
    <source>
        <dbReference type="EMBL" id="AXC13638.1"/>
    </source>
</evidence>
<gene>
    <name evidence="1" type="ORF">ACPOL_4365</name>
</gene>
<dbReference type="EMBL" id="CP030840">
    <property type="protein sequence ID" value="AXC13638.1"/>
    <property type="molecule type" value="Genomic_DNA"/>
</dbReference>
<dbReference type="AlphaFoldDB" id="A0A2Z5G3F7"/>
<accession>A0A2Z5G3F7</accession>
<organism evidence="1 2">
    <name type="scientific">Acidisarcina polymorpha</name>
    <dbReference type="NCBI Taxonomy" id="2211140"/>
    <lineage>
        <taxon>Bacteria</taxon>
        <taxon>Pseudomonadati</taxon>
        <taxon>Acidobacteriota</taxon>
        <taxon>Terriglobia</taxon>
        <taxon>Terriglobales</taxon>
        <taxon>Acidobacteriaceae</taxon>
        <taxon>Acidisarcina</taxon>
    </lineage>
</organism>
<proteinExistence type="predicted"/>
<dbReference type="RefSeq" id="WP_161557455.1">
    <property type="nucleotide sequence ID" value="NZ_CP030840.1"/>
</dbReference>
<dbReference type="KEGG" id="abas:ACPOL_4365"/>
<keyword evidence="2" id="KW-1185">Reference proteome</keyword>
<dbReference type="Proteomes" id="UP000253606">
    <property type="component" value="Chromosome"/>
</dbReference>
<sequence>MHVNHLAKTDCQDRVKQARSYLDEVIEQEFLVKDPTRSKKSDVGEC</sequence>